<organism evidence="2 3">
    <name type="scientific">Emydomyces testavorans</name>
    <dbReference type="NCBI Taxonomy" id="2070801"/>
    <lineage>
        <taxon>Eukaryota</taxon>
        <taxon>Fungi</taxon>
        <taxon>Dikarya</taxon>
        <taxon>Ascomycota</taxon>
        <taxon>Pezizomycotina</taxon>
        <taxon>Eurotiomycetes</taxon>
        <taxon>Eurotiomycetidae</taxon>
        <taxon>Onygenales</taxon>
        <taxon>Nannizziopsiaceae</taxon>
        <taxon>Emydomyces</taxon>
    </lineage>
</organism>
<protein>
    <submittedName>
        <fullName evidence="2">Uncharacterized protein</fullName>
    </submittedName>
</protein>
<accession>A0AAF0IHJ7</accession>
<keyword evidence="3" id="KW-1185">Reference proteome</keyword>
<gene>
    <name evidence="2" type="ORF">PRK78_003422</name>
</gene>
<feature type="region of interest" description="Disordered" evidence="1">
    <location>
        <begin position="33"/>
        <end position="53"/>
    </location>
</feature>
<reference evidence="2" key="1">
    <citation type="submission" date="2023-03" db="EMBL/GenBank/DDBJ databases">
        <title>Emydomyces testavorans Genome Sequence.</title>
        <authorList>
            <person name="Hoyer L."/>
        </authorList>
    </citation>
    <scope>NUCLEOTIDE SEQUENCE</scope>
    <source>
        <strain evidence="2">16-2883</strain>
    </source>
</reference>
<dbReference type="Proteomes" id="UP001219355">
    <property type="component" value="Chromosome 2"/>
</dbReference>
<evidence type="ECO:0000313" key="2">
    <source>
        <dbReference type="EMBL" id="WEW57955.1"/>
    </source>
</evidence>
<sequence>MSQIIQKSKSAIIGYTAEYQNTEQKRNERVGVMTTNEEEKEENDAQRPAHSTRASKFSLIVQPDAPAGDGGGGGGCSYSFSAEMYLGVAEDVCMARQMSWLRVAVDNVGLLVFLLPLQLIARDCFDVADCLPRRGVD</sequence>
<evidence type="ECO:0000256" key="1">
    <source>
        <dbReference type="SAM" id="MobiDB-lite"/>
    </source>
</evidence>
<dbReference type="AlphaFoldDB" id="A0AAF0IHJ7"/>
<dbReference type="EMBL" id="CP120628">
    <property type="protein sequence ID" value="WEW57955.1"/>
    <property type="molecule type" value="Genomic_DNA"/>
</dbReference>
<proteinExistence type="predicted"/>
<name>A0AAF0IHJ7_9EURO</name>
<evidence type="ECO:0000313" key="3">
    <source>
        <dbReference type="Proteomes" id="UP001219355"/>
    </source>
</evidence>